<proteinExistence type="predicted"/>
<protein>
    <submittedName>
        <fullName evidence="2">Uncharacterized protein</fullName>
    </submittedName>
</protein>
<keyword evidence="1" id="KW-1133">Transmembrane helix</keyword>
<evidence type="ECO:0000256" key="1">
    <source>
        <dbReference type="SAM" id="Phobius"/>
    </source>
</evidence>
<sequence>MITLGIVVVILIFLYLSLLALLRAGKQRREQGRPAYNKLPQVSLEVINTLGSQLGKKIKDEEKLNRAKDYIAELKREQPALFILLVEILKQLGAEDLQGLASGVIVYKLLKAQVEVDLLDKSLHQSHH</sequence>
<name>X1ETL7_9ZZZZ</name>
<dbReference type="EMBL" id="BARU01006717">
    <property type="protein sequence ID" value="GAH35932.1"/>
    <property type="molecule type" value="Genomic_DNA"/>
</dbReference>
<gene>
    <name evidence="2" type="ORF">S03H2_13234</name>
</gene>
<feature type="transmembrane region" description="Helical" evidence="1">
    <location>
        <begin position="6"/>
        <end position="24"/>
    </location>
</feature>
<keyword evidence="1" id="KW-0472">Membrane</keyword>
<dbReference type="AlphaFoldDB" id="X1ETL7"/>
<accession>X1ETL7</accession>
<reference evidence="2" key="1">
    <citation type="journal article" date="2014" name="Front. Microbiol.">
        <title>High frequency of phylogenetically diverse reductive dehalogenase-homologous genes in deep subseafloor sedimentary metagenomes.</title>
        <authorList>
            <person name="Kawai M."/>
            <person name="Futagami T."/>
            <person name="Toyoda A."/>
            <person name="Takaki Y."/>
            <person name="Nishi S."/>
            <person name="Hori S."/>
            <person name="Arai W."/>
            <person name="Tsubouchi T."/>
            <person name="Morono Y."/>
            <person name="Uchiyama I."/>
            <person name="Ito T."/>
            <person name="Fujiyama A."/>
            <person name="Inagaki F."/>
            <person name="Takami H."/>
        </authorList>
    </citation>
    <scope>NUCLEOTIDE SEQUENCE</scope>
    <source>
        <strain evidence="2">Expedition CK06-06</strain>
    </source>
</reference>
<organism evidence="2">
    <name type="scientific">marine sediment metagenome</name>
    <dbReference type="NCBI Taxonomy" id="412755"/>
    <lineage>
        <taxon>unclassified sequences</taxon>
        <taxon>metagenomes</taxon>
        <taxon>ecological metagenomes</taxon>
    </lineage>
</organism>
<evidence type="ECO:0000313" key="2">
    <source>
        <dbReference type="EMBL" id="GAH35932.1"/>
    </source>
</evidence>
<comment type="caution">
    <text evidence="2">The sequence shown here is derived from an EMBL/GenBank/DDBJ whole genome shotgun (WGS) entry which is preliminary data.</text>
</comment>
<keyword evidence="1" id="KW-0812">Transmembrane</keyword>